<dbReference type="RefSeq" id="WP_191768143.1">
    <property type="nucleotide sequence ID" value="NZ_JACSQS010000001.1"/>
</dbReference>
<protein>
    <submittedName>
        <fullName evidence="1">Uncharacterized protein</fullName>
    </submittedName>
</protein>
<evidence type="ECO:0000313" key="1">
    <source>
        <dbReference type="EMBL" id="MBD7952671.1"/>
    </source>
</evidence>
<sequence>MKQQNTMAATAAANLVQGIATKLYGDAGTGVNDLIALSNLVAAGPVRQMSEAATLRHAASVLYMWEDDPNLTGYMSDFKDACAILELLAQHAPPARTIDVGQLRDLMGFGPCQAIQLPETDPRRDYIRHANGLVARIDKAVQS</sequence>
<reference evidence="1 2" key="1">
    <citation type="submission" date="2020-08" db="EMBL/GenBank/DDBJ databases">
        <title>A Genomic Blueprint of the Chicken Gut Microbiome.</title>
        <authorList>
            <person name="Gilroy R."/>
            <person name="Ravi A."/>
            <person name="Getino M."/>
            <person name="Pursley I."/>
            <person name="Horton D.L."/>
            <person name="Alikhan N.-F."/>
            <person name="Baker D."/>
            <person name="Gharbi K."/>
            <person name="Hall N."/>
            <person name="Watson M."/>
            <person name="Adriaenssens E.M."/>
            <person name="Foster-Nyarko E."/>
            <person name="Jarju S."/>
            <person name="Secka A."/>
            <person name="Antonio M."/>
            <person name="Oren A."/>
            <person name="Chaudhuri R."/>
            <person name="La Ragione R.M."/>
            <person name="Hildebrand F."/>
            <person name="Pallen M.J."/>
        </authorList>
    </citation>
    <scope>NUCLEOTIDE SEQUENCE [LARGE SCALE GENOMIC DNA]</scope>
    <source>
        <strain evidence="1 2">Sa5BUN4</strain>
    </source>
</reference>
<dbReference type="Proteomes" id="UP000636938">
    <property type="component" value="Unassembled WGS sequence"/>
</dbReference>
<accession>A0A8X8FRZ7</accession>
<organism evidence="1 2">
    <name type="scientific">Stenotrophomonas lacuserhaii</name>
    <dbReference type="NCBI Taxonomy" id="2760084"/>
    <lineage>
        <taxon>Bacteria</taxon>
        <taxon>Pseudomonadati</taxon>
        <taxon>Pseudomonadota</taxon>
        <taxon>Gammaproteobacteria</taxon>
        <taxon>Lysobacterales</taxon>
        <taxon>Lysobacteraceae</taxon>
        <taxon>Stenotrophomonas</taxon>
    </lineage>
</organism>
<comment type="caution">
    <text evidence="1">The sequence shown here is derived from an EMBL/GenBank/DDBJ whole genome shotgun (WGS) entry which is preliminary data.</text>
</comment>
<keyword evidence="2" id="KW-1185">Reference proteome</keyword>
<dbReference type="AlphaFoldDB" id="A0A8X8FRZ7"/>
<dbReference type="EMBL" id="JACSQS010000001">
    <property type="protein sequence ID" value="MBD7952671.1"/>
    <property type="molecule type" value="Genomic_DNA"/>
</dbReference>
<gene>
    <name evidence="1" type="ORF">H9654_00495</name>
</gene>
<evidence type="ECO:0000313" key="2">
    <source>
        <dbReference type="Proteomes" id="UP000636938"/>
    </source>
</evidence>
<proteinExistence type="predicted"/>
<name>A0A8X8FRZ7_9GAMM</name>